<name>A0ABR2JPV2_9EUKA</name>
<proteinExistence type="predicted"/>
<evidence type="ECO:0000313" key="2">
    <source>
        <dbReference type="Proteomes" id="UP001470230"/>
    </source>
</evidence>
<reference evidence="1 2" key="1">
    <citation type="submission" date="2024-04" db="EMBL/GenBank/DDBJ databases">
        <title>Tritrichomonas musculus Genome.</title>
        <authorList>
            <person name="Alves-Ferreira E."/>
            <person name="Grigg M."/>
            <person name="Lorenzi H."/>
            <person name="Galac M."/>
        </authorList>
    </citation>
    <scope>NUCLEOTIDE SEQUENCE [LARGE SCALE GENOMIC DNA]</scope>
    <source>
        <strain evidence="1 2">EAF2021</strain>
    </source>
</reference>
<evidence type="ECO:0000313" key="1">
    <source>
        <dbReference type="EMBL" id="KAK8880901.1"/>
    </source>
</evidence>
<evidence type="ECO:0008006" key="3">
    <source>
        <dbReference type="Google" id="ProtNLM"/>
    </source>
</evidence>
<protein>
    <recommendedName>
        <fullName evidence="3">Surface antigen BspA-like</fullName>
    </recommendedName>
</protein>
<keyword evidence="2" id="KW-1185">Reference proteome</keyword>
<comment type="caution">
    <text evidence="1">The sequence shown here is derived from an EMBL/GenBank/DDBJ whole genome shotgun (WGS) entry which is preliminary data.</text>
</comment>
<dbReference type="Proteomes" id="UP001470230">
    <property type="component" value="Unassembled WGS sequence"/>
</dbReference>
<dbReference type="EMBL" id="JAPFFF010000010">
    <property type="protein sequence ID" value="KAK8880901.1"/>
    <property type="molecule type" value="Genomic_DNA"/>
</dbReference>
<gene>
    <name evidence="1" type="ORF">M9Y10_003601</name>
</gene>
<sequence length="116" mass="13157">MELTFGDGIAIEDSAFQGCTGLTSINFQGDVAKIREKSFKDCNGLEYISTIHAERIESYAFDRCTNLKSNIVISSKTKYIGDFLQLNQIRLIIQILMTKSKMQLMKKQPSPKHCKM</sequence>
<dbReference type="Pfam" id="PF13306">
    <property type="entry name" value="LRR_5"/>
    <property type="match status" value="1"/>
</dbReference>
<dbReference type="Gene3D" id="3.80.10.10">
    <property type="entry name" value="Ribonuclease Inhibitor"/>
    <property type="match status" value="1"/>
</dbReference>
<accession>A0ABR2JPV2</accession>
<dbReference type="InterPro" id="IPR026906">
    <property type="entry name" value="LRR_5"/>
</dbReference>
<dbReference type="InterPro" id="IPR032675">
    <property type="entry name" value="LRR_dom_sf"/>
</dbReference>
<organism evidence="1 2">
    <name type="scientific">Tritrichomonas musculus</name>
    <dbReference type="NCBI Taxonomy" id="1915356"/>
    <lineage>
        <taxon>Eukaryota</taxon>
        <taxon>Metamonada</taxon>
        <taxon>Parabasalia</taxon>
        <taxon>Tritrichomonadida</taxon>
        <taxon>Tritrichomonadidae</taxon>
        <taxon>Tritrichomonas</taxon>
    </lineage>
</organism>